<dbReference type="InterPro" id="IPR011032">
    <property type="entry name" value="GroES-like_sf"/>
</dbReference>
<dbReference type="InterPro" id="IPR013154">
    <property type="entry name" value="ADH-like_N"/>
</dbReference>
<evidence type="ECO:0000259" key="1">
    <source>
        <dbReference type="Pfam" id="PF08240"/>
    </source>
</evidence>
<evidence type="ECO:0000313" key="2">
    <source>
        <dbReference type="EMBL" id="SVA70796.1"/>
    </source>
</evidence>
<protein>
    <recommendedName>
        <fullName evidence="1">Alcohol dehydrogenase-like N-terminal domain-containing protein</fullName>
    </recommendedName>
</protein>
<gene>
    <name evidence="2" type="ORF">METZ01_LOCUS123650</name>
</gene>
<accession>A0A381Y117</accession>
<dbReference type="EMBL" id="UINC01017146">
    <property type="protein sequence ID" value="SVA70796.1"/>
    <property type="molecule type" value="Genomic_DNA"/>
</dbReference>
<dbReference type="Gene3D" id="3.90.180.10">
    <property type="entry name" value="Medium-chain alcohol dehydrogenases, catalytic domain"/>
    <property type="match status" value="1"/>
</dbReference>
<dbReference type="Pfam" id="PF08240">
    <property type="entry name" value="ADH_N"/>
    <property type="match status" value="1"/>
</dbReference>
<feature type="non-terminal residue" evidence="2">
    <location>
        <position position="75"/>
    </location>
</feature>
<sequence length="75" mass="7777">MKAVWYTKFGPAGDVLEFGDYSTPEPAAGEVKVRLYTAGVNPSDTKKRLGANPALLDDGPVIPNSDGAGEIVALG</sequence>
<name>A0A381Y117_9ZZZZ</name>
<reference evidence="2" key="1">
    <citation type="submission" date="2018-05" db="EMBL/GenBank/DDBJ databases">
        <authorList>
            <person name="Lanie J.A."/>
            <person name="Ng W.-L."/>
            <person name="Kazmierczak K.M."/>
            <person name="Andrzejewski T.M."/>
            <person name="Davidsen T.M."/>
            <person name="Wayne K.J."/>
            <person name="Tettelin H."/>
            <person name="Glass J.I."/>
            <person name="Rusch D."/>
            <person name="Podicherti R."/>
            <person name="Tsui H.-C.T."/>
            <person name="Winkler M.E."/>
        </authorList>
    </citation>
    <scope>NUCLEOTIDE SEQUENCE</scope>
</reference>
<organism evidence="2">
    <name type="scientific">marine metagenome</name>
    <dbReference type="NCBI Taxonomy" id="408172"/>
    <lineage>
        <taxon>unclassified sequences</taxon>
        <taxon>metagenomes</taxon>
        <taxon>ecological metagenomes</taxon>
    </lineage>
</organism>
<feature type="domain" description="Alcohol dehydrogenase-like N-terminal" evidence="1">
    <location>
        <begin position="28"/>
        <end position="75"/>
    </location>
</feature>
<dbReference type="SUPFAM" id="SSF50129">
    <property type="entry name" value="GroES-like"/>
    <property type="match status" value="1"/>
</dbReference>
<dbReference type="AlphaFoldDB" id="A0A381Y117"/>
<proteinExistence type="predicted"/>